<dbReference type="InterPro" id="IPR010131">
    <property type="entry name" value="MdtP/NodT-like"/>
</dbReference>
<proteinExistence type="inferred from homology"/>
<dbReference type="RefSeq" id="WP_160629267.1">
    <property type="nucleotide sequence ID" value="NZ_CP047593.1"/>
</dbReference>
<gene>
    <name evidence="3" type="ORF">GT409_11740</name>
</gene>
<protein>
    <submittedName>
        <fullName evidence="3">TolC family protein</fullName>
    </submittedName>
</protein>
<evidence type="ECO:0000313" key="3">
    <source>
        <dbReference type="EMBL" id="QHI70088.1"/>
    </source>
</evidence>
<reference evidence="3 4" key="1">
    <citation type="submission" date="2020-01" db="EMBL/GenBank/DDBJ databases">
        <title>Ponticoccus aerotolerans gen. nov., sp. nov., an anaerobic bacterium and proposal of Ponticoccusceae fam. nov., Ponticoccusles ord. nov. and Ponticoccuse classis nov. in the phylum Kiritimatiellaeota.</title>
        <authorList>
            <person name="Zhou L.Y."/>
            <person name="Du Z.J."/>
        </authorList>
    </citation>
    <scope>NUCLEOTIDE SEQUENCE [LARGE SCALE GENOMIC DNA]</scope>
    <source>
        <strain evidence="3 4">S-5007</strain>
    </source>
</reference>
<keyword evidence="2" id="KW-0732">Signal</keyword>
<dbReference type="Gene3D" id="1.20.1600.10">
    <property type="entry name" value="Outer membrane efflux proteins (OEP)"/>
    <property type="match status" value="1"/>
</dbReference>
<comment type="similarity">
    <text evidence="1">Belongs to the outer membrane factor (OMF) (TC 1.B.17) family.</text>
</comment>
<evidence type="ECO:0000313" key="4">
    <source>
        <dbReference type="Proteomes" id="UP000464954"/>
    </source>
</evidence>
<evidence type="ECO:0000256" key="1">
    <source>
        <dbReference type="ARBA" id="ARBA00007613"/>
    </source>
</evidence>
<dbReference type="Proteomes" id="UP000464954">
    <property type="component" value="Chromosome"/>
</dbReference>
<dbReference type="InterPro" id="IPR003423">
    <property type="entry name" value="OMP_efflux"/>
</dbReference>
<dbReference type="Pfam" id="PF02321">
    <property type="entry name" value="OEP"/>
    <property type="match status" value="2"/>
</dbReference>
<dbReference type="SUPFAM" id="SSF56954">
    <property type="entry name" value="Outer membrane efflux proteins (OEP)"/>
    <property type="match status" value="1"/>
</dbReference>
<accession>A0A6P1MDE3</accession>
<organism evidence="3 4">
    <name type="scientific">Tichowtungia aerotolerans</name>
    <dbReference type="NCBI Taxonomy" id="2697043"/>
    <lineage>
        <taxon>Bacteria</taxon>
        <taxon>Pseudomonadati</taxon>
        <taxon>Kiritimatiellota</taxon>
        <taxon>Tichowtungiia</taxon>
        <taxon>Tichowtungiales</taxon>
        <taxon>Tichowtungiaceae</taxon>
        <taxon>Tichowtungia</taxon>
    </lineage>
</organism>
<dbReference type="PANTHER" id="PTHR30203:SF24">
    <property type="entry name" value="BLR4935 PROTEIN"/>
    <property type="match status" value="1"/>
</dbReference>
<dbReference type="AlphaFoldDB" id="A0A6P1MDE3"/>
<feature type="chain" id="PRO_5026984443" evidence="2">
    <location>
        <begin position="18"/>
        <end position="410"/>
    </location>
</feature>
<feature type="signal peptide" evidence="2">
    <location>
        <begin position="1"/>
        <end position="17"/>
    </location>
</feature>
<dbReference type="PANTHER" id="PTHR30203">
    <property type="entry name" value="OUTER MEMBRANE CATION EFFLUX PROTEIN"/>
    <property type="match status" value="1"/>
</dbReference>
<evidence type="ECO:0000256" key="2">
    <source>
        <dbReference type="SAM" id="SignalP"/>
    </source>
</evidence>
<dbReference type="GO" id="GO:0015562">
    <property type="term" value="F:efflux transmembrane transporter activity"/>
    <property type="evidence" value="ECO:0007669"/>
    <property type="project" value="InterPro"/>
</dbReference>
<sequence>MKKAFITIILLSAAVQANELGSYLTEAAQNNPGLEAAFNQWKAALEKVPQVQALPDPRFSYSYFIEQVETRVGPQEQRFGIAQVFPMFGKLKLRGGMAMEAAEAEHQRYEQQKLNLFYRVKSAYHEYSYLHRAIEITQQHLILLQNMEEVARTRFQTGELPQSALIQLQVELGKTEDKLKTLNDLRKPLSAGLSAALNRPDPSLLPRPEPIQQTSVSFTDDEAAQWLKESSPTLERVDAVIRKEEKNAALARKARYPDIMLGLDYIQTGEARMSSVSDSGKDPLMASVSINVPIWFGKLKAGEQEAYHRKIAAENLRTDQENQLTADLQMTLYKFRDAERKVDLYQQTLLPKAEQAMESARESFEAGSLGYISLLEAERTLLEFQLAAERSLADREIRLAEIEMLTNHDF</sequence>
<dbReference type="KEGG" id="taer:GT409_11740"/>
<keyword evidence="4" id="KW-1185">Reference proteome</keyword>
<dbReference type="EMBL" id="CP047593">
    <property type="protein sequence ID" value="QHI70088.1"/>
    <property type="molecule type" value="Genomic_DNA"/>
</dbReference>
<name>A0A6P1MDE3_9BACT</name>